<reference evidence="1" key="2">
    <citation type="journal article" date="2015" name="Fish Shellfish Immunol.">
        <title>Early steps in the European eel (Anguilla anguilla)-Vibrio vulnificus interaction in the gills: Role of the RtxA13 toxin.</title>
        <authorList>
            <person name="Callol A."/>
            <person name="Pajuelo D."/>
            <person name="Ebbesson L."/>
            <person name="Teles M."/>
            <person name="MacKenzie S."/>
            <person name="Amaro C."/>
        </authorList>
    </citation>
    <scope>NUCLEOTIDE SEQUENCE</scope>
</reference>
<organism evidence="1">
    <name type="scientific">Anguilla anguilla</name>
    <name type="common">European freshwater eel</name>
    <name type="synonym">Muraena anguilla</name>
    <dbReference type="NCBI Taxonomy" id="7936"/>
    <lineage>
        <taxon>Eukaryota</taxon>
        <taxon>Metazoa</taxon>
        <taxon>Chordata</taxon>
        <taxon>Craniata</taxon>
        <taxon>Vertebrata</taxon>
        <taxon>Euteleostomi</taxon>
        <taxon>Actinopterygii</taxon>
        <taxon>Neopterygii</taxon>
        <taxon>Teleostei</taxon>
        <taxon>Anguilliformes</taxon>
        <taxon>Anguillidae</taxon>
        <taxon>Anguilla</taxon>
    </lineage>
</organism>
<dbReference type="EMBL" id="GBXM01096831">
    <property type="protein sequence ID" value="JAH11746.1"/>
    <property type="molecule type" value="Transcribed_RNA"/>
</dbReference>
<evidence type="ECO:0000313" key="1">
    <source>
        <dbReference type="EMBL" id="JAH11746.1"/>
    </source>
</evidence>
<accession>A0A0E9Q4F3</accession>
<reference evidence="1" key="1">
    <citation type="submission" date="2014-11" db="EMBL/GenBank/DDBJ databases">
        <authorList>
            <person name="Amaro Gonzalez C."/>
        </authorList>
    </citation>
    <scope>NUCLEOTIDE SEQUENCE</scope>
</reference>
<protein>
    <submittedName>
        <fullName evidence="1">Uncharacterized protein</fullName>
    </submittedName>
</protein>
<sequence length="38" mass="4065">MTANVTAANVTHILPENSEALQKREKRSVPVAVAVTDC</sequence>
<proteinExistence type="predicted"/>
<dbReference type="AlphaFoldDB" id="A0A0E9Q4F3"/>
<name>A0A0E9Q4F3_ANGAN</name>